<evidence type="ECO:0000256" key="7">
    <source>
        <dbReference type="PIRSR" id="PIRSR602401-1"/>
    </source>
</evidence>
<dbReference type="PANTHER" id="PTHR24291">
    <property type="entry name" value="CYTOCHROME P450 FAMILY 4"/>
    <property type="match status" value="1"/>
</dbReference>
<evidence type="ECO:0000256" key="5">
    <source>
        <dbReference type="ARBA" id="ARBA00023004"/>
    </source>
</evidence>
<feature type="region of interest" description="Disordered" evidence="8">
    <location>
        <begin position="656"/>
        <end position="675"/>
    </location>
</feature>
<feature type="compositionally biased region" description="Basic and acidic residues" evidence="8">
    <location>
        <begin position="565"/>
        <end position="595"/>
    </location>
</feature>
<evidence type="ECO:0000256" key="4">
    <source>
        <dbReference type="ARBA" id="ARBA00023002"/>
    </source>
</evidence>
<dbReference type="SUPFAM" id="SSF48264">
    <property type="entry name" value="Cytochrome P450"/>
    <property type="match status" value="1"/>
</dbReference>
<evidence type="ECO:0008006" key="10">
    <source>
        <dbReference type="Google" id="ProtNLM"/>
    </source>
</evidence>
<reference evidence="9" key="1">
    <citation type="submission" date="2021-01" db="EMBL/GenBank/DDBJ databases">
        <authorList>
            <person name="Corre E."/>
            <person name="Pelletier E."/>
            <person name="Niang G."/>
            <person name="Scheremetjew M."/>
            <person name="Finn R."/>
            <person name="Kale V."/>
            <person name="Holt S."/>
            <person name="Cochrane G."/>
            <person name="Meng A."/>
            <person name="Brown T."/>
            <person name="Cohen L."/>
        </authorList>
    </citation>
    <scope>NUCLEOTIDE SEQUENCE</scope>
    <source>
        <strain evidence="9">GSO104</strain>
    </source>
</reference>
<accession>A0A7S4W4H5</accession>
<dbReference type="PRINTS" id="PR00463">
    <property type="entry name" value="EP450I"/>
</dbReference>
<dbReference type="PANTHER" id="PTHR24291:SF50">
    <property type="entry name" value="BIFUNCTIONAL ALBAFLAVENONE MONOOXYGENASE_TERPENE SYNTHASE"/>
    <property type="match status" value="1"/>
</dbReference>
<keyword evidence="2 7" id="KW-0349">Heme</keyword>
<protein>
    <recommendedName>
        <fullName evidence="10">Cytochrome P450</fullName>
    </recommendedName>
</protein>
<comment type="cofactor">
    <cofactor evidence="7">
        <name>heme</name>
        <dbReference type="ChEBI" id="CHEBI:30413"/>
    </cofactor>
</comment>
<gene>
    <name evidence="9" type="ORF">DBRI00130_LOCUS23255</name>
</gene>
<comment type="similarity">
    <text evidence="1">Belongs to the cytochrome P450 family.</text>
</comment>
<dbReference type="GO" id="GO:0016705">
    <property type="term" value="F:oxidoreductase activity, acting on paired donors, with incorporation or reduction of molecular oxygen"/>
    <property type="evidence" value="ECO:0007669"/>
    <property type="project" value="InterPro"/>
</dbReference>
<feature type="region of interest" description="Disordered" evidence="8">
    <location>
        <begin position="565"/>
        <end position="599"/>
    </location>
</feature>
<evidence type="ECO:0000256" key="8">
    <source>
        <dbReference type="SAM" id="MobiDB-lite"/>
    </source>
</evidence>
<dbReference type="GO" id="GO:0004497">
    <property type="term" value="F:monooxygenase activity"/>
    <property type="evidence" value="ECO:0007669"/>
    <property type="project" value="UniProtKB-KW"/>
</dbReference>
<evidence type="ECO:0000256" key="2">
    <source>
        <dbReference type="ARBA" id="ARBA00022617"/>
    </source>
</evidence>
<dbReference type="Pfam" id="PF00067">
    <property type="entry name" value="p450"/>
    <property type="match status" value="2"/>
</dbReference>
<keyword evidence="4" id="KW-0560">Oxidoreductase</keyword>
<sequence length="675" mass="78048">MIESFPYFLSIKTLFILLFLKVLHRLYQAYQRSRRLKESLPFPNIPYTVPNPHWYFGHLRAIGSDVVRGQEHLCVTYASPNGISTFWTINRPSLSFLRADDINQVLRYSFHRQHVPSLAFHFKKLLGQHSLIMTVGKEWMSNRAIVQRAFTPASLRDCKIVMCDVSRRFVRSILLTIRRYQRITAVAEDEISDNENVNPDRSAGKWILQDISPLLKSVTIDVFGLAAFGHDFNSTSQGRIQEPLISKSFNFLSDDMVRRTFDLRSRFNPAAQYYYIPTSLNRQFKKENKALRDLLLDVIQKKRLQVQNQEQDKKDRLSMSEGGSIKMKKEKHVDDLLTRLLRVSLSSSSDDKKGGFNLTDEYLSDFLLTLLFAGHDTTCLSLIYALYLLARHPEQEKRCVEEARSVLGWKNTNCHNKESHHNIGAGVSEDDNEDFLLPPAPRRPSSTNKGQDAKEEGEDDDGYVIDSIKELPYTHAVMLESIRLYPPVTNSIRDLGRDMEIEIDGKKTTIHTGTRVFMSFYWIHRHPENFERPAEFLPERWVRWNKEQKRWEERDPDDEIEKEMAKKKIERRDKEKTSNENESDHSKNTATKDSDVSSSNYISPGLRSNLLSFAAGGRSCVGVRFALQETPIILAYFVRDIKAELADEDFELELARSGPNQKPKDGVPMVLSRRF</sequence>
<dbReference type="InterPro" id="IPR002401">
    <property type="entry name" value="Cyt_P450_E_grp-I"/>
</dbReference>
<dbReference type="GO" id="GO:0005506">
    <property type="term" value="F:iron ion binding"/>
    <property type="evidence" value="ECO:0007669"/>
    <property type="project" value="InterPro"/>
</dbReference>
<dbReference type="AlphaFoldDB" id="A0A7S4W4H5"/>
<dbReference type="InterPro" id="IPR001128">
    <property type="entry name" value="Cyt_P450"/>
</dbReference>
<dbReference type="GO" id="GO:0020037">
    <property type="term" value="F:heme binding"/>
    <property type="evidence" value="ECO:0007669"/>
    <property type="project" value="InterPro"/>
</dbReference>
<evidence type="ECO:0000256" key="3">
    <source>
        <dbReference type="ARBA" id="ARBA00022723"/>
    </source>
</evidence>
<dbReference type="Gene3D" id="1.10.630.10">
    <property type="entry name" value="Cytochrome P450"/>
    <property type="match status" value="1"/>
</dbReference>
<keyword evidence="3 7" id="KW-0479">Metal-binding</keyword>
<evidence type="ECO:0000256" key="1">
    <source>
        <dbReference type="ARBA" id="ARBA00010617"/>
    </source>
</evidence>
<dbReference type="InterPro" id="IPR036396">
    <property type="entry name" value="Cyt_P450_sf"/>
</dbReference>
<keyword evidence="5 7" id="KW-0408">Iron</keyword>
<dbReference type="PRINTS" id="PR00385">
    <property type="entry name" value="P450"/>
</dbReference>
<feature type="binding site" description="axial binding residue" evidence="7">
    <location>
        <position position="620"/>
    </location>
    <ligand>
        <name>heme</name>
        <dbReference type="ChEBI" id="CHEBI:30413"/>
    </ligand>
    <ligandPart>
        <name>Fe</name>
        <dbReference type="ChEBI" id="CHEBI:18248"/>
    </ligandPart>
</feature>
<evidence type="ECO:0000256" key="6">
    <source>
        <dbReference type="ARBA" id="ARBA00023033"/>
    </source>
</evidence>
<proteinExistence type="inferred from homology"/>
<dbReference type="InterPro" id="IPR050196">
    <property type="entry name" value="Cytochrome_P450_Monoox"/>
</dbReference>
<organism evidence="9">
    <name type="scientific">Ditylum brightwellii</name>
    <dbReference type="NCBI Taxonomy" id="49249"/>
    <lineage>
        <taxon>Eukaryota</taxon>
        <taxon>Sar</taxon>
        <taxon>Stramenopiles</taxon>
        <taxon>Ochrophyta</taxon>
        <taxon>Bacillariophyta</taxon>
        <taxon>Mediophyceae</taxon>
        <taxon>Lithodesmiophycidae</taxon>
        <taxon>Lithodesmiales</taxon>
        <taxon>Lithodesmiaceae</taxon>
        <taxon>Ditylum</taxon>
    </lineage>
</organism>
<evidence type="ECO:0000313" key="9">
    <source>
        <dbReference type="EMBL" id="CAE4623106.1"/>
    </source>
</evidence>
<name>A0A7S4W4H5_9STRA</name>
<feature type="region of interest" description="Disordered" evidence="8">
    <location>
        <begin position="420"/>
        <end position="461"/>
    </location>
</feature>
<keyword evidence="6" id="KW-0503">Monooxygenase</keyword>
<dbReference type="EMBL" id="HBNS01029552">
    <property type="protein sequence ID" value="CAE4623106.1"/>
    <property type="molecule type" value="Transcribed_RNA"/>
</dbReference>